<dbReference type="InterPro" id="IPR036250">
    <property type="entry name" value="AcylCo_DH-like_C"/>
</dbReference>
<organism evidence="6 7">
    <name type="scientific">Desulfosporosinus acididurans</name>
    <dbReference type="NCBI Taxonomy" id="476652"/>
    <lineage>
        <taxon>Bacteria</taxon>
        <taxon>Bacillati</taxon>
        <taxon>Bacillota</taxon>
        <taxon>Clostridia</taxon>
        <taxon>Eubacteriales</taxon>
        <taxon>Desulfitobacteriaceae</taxon>
        <taxon>Desulfosporosinus</taxon>
    </lineage>
</organism>
<evidence type="ECO:0000259" key="5">
    <source>
        <dbReference type="Pfam" id="PF11794"/>
    </source>
</evidence>
<dbReference type="EC" id="4.2.1.120" evidence="6"/>
<keyword evidence="2" id="KW-0274">FAD</keyword>
<dbReference type="Proteomes" id="UP000036356">
    <property type="component" value="Unassembled WGS sequence"/>
</dbReference>
<dbReference type="InterPro" id="IPR004925">
    <property type="entry name" value="HpaB/PvcC/4-BUDH"/>
</dbReference>
<accession>A0A0J1FNJ0</accession>
<comment type="caution">
    <text evidence="6">The sequence shown here is derived from an EMBL/GenBank/DDBJ whole genome shotgun (WGS) entry which is preliminary data.</text>
</comment>
<dbReference type="InterPro" id="IPR024719">
    <property type="entry name" value="HpaB/PvcC/4-BUDH_C"/>
</dbReference>
<protein>
    <submittedName>
        <fullName evidence="6">4-hydroxybutyryl-CoA dehydratase/vinylacetyl-CoA-delta-isomerase</fullName>
        <ecNumber evidence="6">4.2.1.120</ecNumber>
        <ecNumber evidence="6">5.3.3.3</ecNumber>
    </submittedName>
</protein>
<keyword evidence="1" id="KW-0285">Flavoprotein</keyword>
<dbReference type="SUPFAM" id="SSF47203">
    <property type="entry name" value="Acyl-CoA dehydrogenase C-terminal domain-like"/>
    <property type="match status" value="1"/>
</dbReference>
<dbReference type="Gene3D" id="1.10.3140.10">
    <property type="entry name" value="4-hydroxybutyryl-coa dehydratase, domain 1"/>
    <property type="match status" value="1"/>
</dbReference>
<dbReference type="PATRIC" id="fig|476652.3.peg.3427"/>
<keyword evidence="7" id="KW-1185">Reference proteome</keyword>
<name>A0A0J1FNJ0_9FIRM</name>
<evidence type="ECO:0000256" key="2">
    <source>
        <dbReference type="ARBA" id="ARBA00022827"/>
    </source>
</evidence>
<dbReference type="GO" id="GO:0050393">
    <property type="term" value="F:vinylacetyl-CoA delta-isomerase activity"/>
    <property type="evidence" value="ECO:0007669"/>
    <property type="project" value="UniProtKB-EC"/>
</dbReference>
<dbReference type="AlphaFoldDB" id="A0A0J1FNJ0"/>
<evidence type="ECO:0000313" key="6">
    <source>
        <dbReference type="EMBL" id="KLU64917.1"/>
    </source>
</evidence>
<reference evidence="6 7" key="1">
    <citation type="submission" date="2015-06" db="EMBL/GenBank/DDBJ databases">
        <title>Draft genome of the moderately acidophilic sulfate reducer Candidatus Desulfosporosinus acididurans strain M1.</title>
        <authorList>
            <person name="Poehlein A."/>
            <person name="Petzsch P."/>
            <person name="Johnson B.D."/>
            <person name="Schloemann M."/>
            <person name="Daniel R."/>
            <person name="Muehling M."/>
        </authorList>
    </citation>
    <scope>NUCLEOTIDE SEQUENCE [LARGE SCALE GENOMIC DNA]</scope>
    <source>
        <strain evidence="6 7">M1</strain>
    </source>
</reference>
<feature type="domain" description="HpaB/PvcC/4-BUDH C-terminal" evidence="4">
    <location>
        <begin position="281"/>
        <end position="476"/>
    </location>
</feature>
<evidence type="ECO:0000313" key="7">
    <source>
        <dbReference type="Proteomes" id="UP000036356"/>
    </source>
</evidence>
<dbReference type="Gene3D" id="1.20.140.10">
    <property type="entry name" value="Butyryl-CoA Dehydrogenase, subunit A, domain 3"/>
    <property type="match status" value="1"/>
</dbReference>
<dbReference type="InterPro" id="IPR024674">
    <property type="entry name" value="HpaB/PvcC/4-BUDH_N"/>
</dbReference>
<dbReference type="SUPFAM" id="SSF56645">
    <property type="entry name" value="Acyl-CoA dehydrogenase NM domain-like"/>
    <property type="match status" value="1"/>
</dbReference>
<sequence>MKTATEYLESMKAYNPRIFLGGKQVNLHENSTTVTVLRANARVYELAEDPKYADIMNVFSPYLGDKVSRNLHIASSVADLERRSEMATLTSQMLGTCNYRCVGADVLNALAGITWEMDRELGTEYHSRLLNHLKYLQENDLAVSGGVTDAKGDRTKRPVEQDDPDVYVHIVEKREDGIVVRGAKVSQSGAIGSHETLVIPTMGMRQGEEDFAVAFAVPNGAEGLTYICQYTPFTAERELSPDVKYLGNPLYGQRETCIMVFDNVFIPWEHVFMCGEAKYSGRLVARFAKTHRMNCGGACKVGFADLIIGATQLAAEFSGIQKAPHIVEKMTDMIRINETARACTVAAALKGHEEPAGSGFFQPDDIFGNAAKLTIADGFWDILKWAGDIGGGMAVTMPSELELENPETAHYVRKFMKASAPAEQRLRIAKFIQNWCAGLHGAGTWHGAGSPMAQKMALYNLTNFEEKKSYARSLAGLKEE</sequence>
<evidence type="ECO:0000259" key="4">
    <source>
        <dbReference type="Pfam" id="PF03241"/>
    </source>
</evidence>
<dbReference type="Pfam" id="PF11794">
    <property type="entry name" value="HpaB_N"/>
    <property type="match status" value="1"/>
</dbReference>
<gene>
    <name evidence="6" type="primary">abfD_2</name>
    <name evidence="6" type="ORF">DEAC_c32450</name>
</gene>
<dbReference type="PANTHER" id="PTHR36117:SF3">
    <property type="entry name" value="4-HYDROXYPHENYLACETATE 3-MONOOXYGENASE-RELATED"/>
    <property type="match status" value="1"/>
</dbReference>
<dbReference type="PANTHER" id="PTHR36117">
    <property type="entry name" value="4-HYDROXYPHENYLACETATE 3-MONOOXYGENASE-RELATED"/>
    <property type="match status" value="1"/>
</dbReference>
<keyword evidence="3" id="KW-0560">Oxidoreductase</keyword>
<keyword evidence="6" id="KW-0413">Isomerase</keyword>
<dbReference type="GO" id="GO:0043721">
    <property type="term" value="F:4-hydroxybutanoyl-CoA dehydratase activity"/>
    <property type="evidence" value="ECO:0007669"/>
    <property type="project" value="UniProtKB-EC"/>
</dbReference>
<dbReference type="Pfam" id="PF03241">
    <property type="entry name" value="HpaB"/>
    <property type="match status" value="1"/>
</dbReference>
<dbReference type="EC" id="5.3.3.3" evidence="6"/>
<dbReference type="InterPro" id="IPR046373">
    <property type="entry name" value="Acyl-CoA_Oxase/DH_mid-dom_sf"/>
</dbReference>
<keyword evidence="6" id="KW-0456">Lyase</keyword>
<evidence type="ECO:0000256" key="1">
    <source>
        <dbReference type="ARBA" id="ARBA00022630"/>
    </source>
</evidence>
<dbReference type="RefSeq" id="WP_047811042.1">
    <property type="nucleotide sequence ID" value="NZ_LDZY01000011.1"/>
</dbReference>
<dbReference type="GO" id="GO:0016627">
    <property type="term" value="F:oxidoreductase activity, acting on the CH-CH group of donors"/>
    <property type="evidence" value="ECO:0007669"/>
    <property type="project" value="InterPro"/>
</dbReference>
<dbReference type="InterPro" id="IPR009100">
    <property type="entry name" value="AcylCoA_DH/oxidase_NM_dom_sf"/>
</dbReference>
<dbReference type="Gene3D" id="2.40.110.10">
    <property type="entry name" value="Butyryl-CoA Dehydrogenase, subunit A, domain 2"/>
    <property type="match status" value="1"/>
</dbReference>
<proteinExistence type="predicted"/>
<dbReference type="STRING" id="476652.DEAC_c32450"/>
<dbReference type="PIRSF" id="PIRSF000331">
    <property type="entry name" value="HpaA_HpaB"/>
    <property type="match status" value="1"/>
</dbReference>
<evidence type="ECO:0000256" key="3">
    <source>
        <dbReference type="ARBA" id="ARBA00023002"/>
    </source>
</evidence>
<dbReference type="EMBL" id="LDZY01000011">
    <property type="protein sequence ID" value="KLU64917.1"/>
    <property type="molecule type" value="Genomic_DNA"/>
</dbReference>
<feature type="domain" description="HpaB/PvcC/4-BUDH N-terminal" evidence="5">
    <location>
        <begin position="3"/>
        <end position="273"/>
    </location>
</feature>